<keyword evidence="1" id="KW-0732">Signal</keyword>
<evidence type="ECO:0000313" key="2">
    <source>
        <dbReference type="EMBL" id="CAG8555844.1"/>
    </source>
</evidence>
<feature type="signal peptide" evidence="1">
    <location>
        <begin position="1"/>
        <end position="16"/>
    </location>
</feature>
<keyword evidence="3" id="KW-1185">Reference proteome</keyword>
<dbReference type="Proteomes" id="UP000789831">
    <property type="component" value="Unassembled WGS sequence"/>
</dbReference>
<accession>A0A9N9B880</accession>
<dbReference type="EMBL" id="CAJVPL010001154">
    <property type="protein sequence ID" value="CAG8555844.1"/>
    <property type="molecule type" value="Genomic_DNA"/>
</dbReference>
<evidence type="ECO:0000256" key="1">
    <source>
        <dbReference type="SAM" id="SignalP"/>
    </source>
</evidence>
<organism evidence="2 3">
    <name type="scientific">Ambispora gerdemannii</name>
    <dbReference type="NCBI Taxonomy" id="144530"/>
    <lineage>
        <taxon>Eukaryota</taxon>
        <taxon>Fungi</taxon>
        <taxon>Fungi incertae sedis</taxon>
        <taxon>Mucoromycota</taxon>
        <taxon>Glomeromycotina</taxon>
        <taxon>Glomeromycetes</taxon>
        <taxon>Archaeosporales</taxon>
        <taxon>Ambisporaceae</taxon>
        <taxon>Ambispora</taxon>
    </lineage>
</organism>
<gene>
    <name evidence="2" type="ORF">AGERDE_LOCUS6904</name>
</gene>
<dbReference type="OrthoDB" id="2366915at2759"/>
<reference evidence="2" key="1">
    <citation type="submission" date="2021-06" db="EMBL/GenBank/DDBJ databases">
        <authorList>
            <person name="Kallberg Y."/>
            <person name="Tangrot J."/>
            <person name="Rosling A."/>
        </authorList>
    </citation>
    <scope>NUCLEOTIDE SEQUENCE</scope>
    <source>
        <strain evidence="2">MT106</strain>
    </source>
</reference>
<sequence>MLEKFFFAILISLAAYYFHEELCSLWENYSHLEKLTITFEDLFYRLMPPVDDPVFRDLGNSTVLLVNQIANLSIKESTGITNLRVPANFLANIITRSPSSLINLSSPEISQYLKHIGNLLFILGIYTEKMQIVGKFLFKEIENEFTIIYQTLDNNDLLLPDSAKKSLTFSRMSKILNLVTDFRDRAKDVLNALNEFEELYRPRIESHAAGEESDEKGGFSRVEDYFKRNREELDKVFEISVIQLKFEELRTGIRGVLISKPQSKSIMKFLDKIRKDLIRIKESFGKMKRRKIVTERDLEVLAQTIEIIQNITYNWMYEGDIKRIA</sequence>
<evidence type="ECO:0000313" key="3">
    <source>
        <dbReference type="Proteomes" id="UP000789831"/>
    </source>
</evidence>
<feature type="chain" id="PRO_5040514052" evidence="1">
    <location>
        <begin position="17"/>
        <end position="325"/>
    </location>
</feature>
<protein>
    <submittedName>
        <fullName evidence="2">12451_t:CDS:1</fullName>
    </submittedName>
</protein>
<proteinExistence type="predicted"/>
<name>A0A9N9B880_9GLOM</name>
<comment type="caution">
    <text evidence="2">The sequence shown here is derived from an EMBL/GenBank/DDBJ whole genome shotgun (WGS) entry which is preliminary data.</text>
</comment>
<dbReference type="AlphaFoldDB" id="A0A9N9B880"/>